<keyword evidence="3" id="KW-1185">Reference proteome</keyword>
<organism evidence="2 3">
    <name type="scientific">Mycena albidolilacea</name>
    <dbReference type="NCBI Taxonomy" id="1033008"/>
    <lineage>
        <taxon>Eukaryota</taxon>
        <taxon>Fungi</taxon>
        <taxon>Dikarya</taxon>
        <taxon>Basidiomycota</taxon>
        <taxon>Agaricomycotina</taxon>
        <taxon>Agaricomycetes</taxon>
        <taxon>Agaricomycetidae</taxon>
        <taxon>Agaricales</taxon>
        <taxon>Marasmiineae</taxon>
        <taxon>Mycenaceae</taxon>
        <taxon>Mycena</taxon>
    </lineage>
</organism>
<dbReference type="PANTHER" id="PTHR47691">
    <property type="entry name" value="REGULATOR-RELATED"/>
    <property type="match status" value="1"/>
</dbReference>
<sequence>MIPPSPQIFHGREQELAELLLILNQETPRVAILGPGGIGKTSLARAALHHSKVNTKYSQRHFIFCQSTNTCTSLVASIATHLGLPQSKDPTRKIVHHFRSSDPCLLVLDNFETPWEFIAFRAEVEEFLSLLDDIPHLAILVTMRGTERPKKVKWSRPFLPPLKPLASLAALKMFTDIAEDQHDKEKVMELLNLTGYLPLAVSLIANIVSYEGCDYALAHWRTEKTHILSDGYDKSSNLNASIEISLASSRMTADAQQLLIVLSILPDGLSDTDLSQSGLQIPNILKCKATLIQTSLAYSENQHLKCLVPIQEYIRDKHSASPSLKFSIRQHFHKMLKLWDTFRILPSQEIVDHISRNLGNISSILKDAL</sequence>
<dbReference type="EMBL" id="JARIHO010000066">
    <property type="protein sequence ID" value="KAJ7314537.1"/>
    <property type="molecule type" value="Genomic_DNA"/>
</dbReference>
<dbReference type="Pfam" id="PF20703">
    <property type="entry name" value="nSTAND1"/>
    <property type="match status" value="1"/>
</dbReference>
<dbReference type="InterPro" id="IPR027417">
    <property type="entry name" value="P-loop_NTPase"/>
</dbReference>
<dbReference type="SUPFAM" id="SSF52540">
    <property type="entry name" value="P-loop containing nucleoside triphosphate hydrolases"/>
    <property type="match status" value="1"/>
</dbReference>
<evidence type="ECO:0000313" key="2">
    <source>
        <dbReference type="EMBL" id="KAJ7314537.1"/>
    </source>
</evidence>
<dbReference type="PANTHER" id="PTHR47691:SF3">
    <property type="entry name" value="HTH-TYPE TRANSCRIPTIONAL REGULATOR RV0890C-RELATED"/>
    <property type="match status" value="1"/>
</dbReference>
<dbReference type="AlphaFoldDB" id="A0AAD7EEE1"/>
<keyword evidence="2" id="KW-0378">Hydrolase</keyword>
<dbReference type="GO" id="GO:0016787">
    <property type="term" value="F:hydrolase activity"/>
    <property type="evidence" value="ECO:0007669"/>
    <property type="project" value="UniProtKB-KW"/>
</dbReference>
<name>A0AAD7EEE1_9AGAR</name>
<protein>
    <submittedName>
        <fullName evidence="2">P-loop containing nucleoside triphosphate hydrolase protein</fullName>
    </submittedName>
</protein>
<reference evidence="2" key="1">
    <citation type="submission" date="2023-03" db="EMBL/GenBank/DDBJ databases">
        <title>Massive genome expansion in bonnet fungi (Mycena s.s.) driven by repeated elements and novel gene families across ecological guilds.</title>
        <authorList>
            <consortium name="Lawrence Berkeley National Laboratory"/>
            <person name="Harder C.B."/>
            <person name="Miyauchi S."/>
            <person name="Viragh M."/>
            <person name="Kuo A."/>
            <person name="Thoen E."/>
            <person name="Andreopoulos B."/>
            <person name="Lu D."/>
            <person name="Skrede I."/>
            <person name="Drula E."/>
            <person name="Henrissat B."/>
            <person name="Morin E."/>
            <person name="Kohler A."/>
            <person name="Barry K."/>
            <person name="LaButti K."/>
            <person name="Morin E."/>
            <person name="Salamov A."/>
            <person name="Lipzen A."/>
            <person name="Mereny Z."/>
            <person name="Hegedus B."/>
            <person name="Baldrian P."/>
            <person name="Stursova M."/>
            <person name="Weitz H."/>
            <person name="Taylor A."/>
            <person name="Grigoriev I.V."/>
            <person name="Nagy L.G."/>
            <person name="Martin F."/>
            <person name="Kauserud H."/>
        </authorList>
    </citation>
    <scope>NUCLEOTIDE SEQUENCE</scope>
    <source>
        <strain evidence="2">CBHHK002</strain>
    </source>
</reference>
<accession>A0AAD7EEE1</accession>
<dbReference type="InterPro" id="IPR049052">
    <property type="entry name" value="nSTAND1"/>
</dbReference>
<dbReference type="Proteomes" id="UP001218218">
    <property type="component" value="Unassembled WGS sequence"/>
</dbReference>
<feature type="domain" description="Novel STAND NTPase 1" evidence="1">
    <location>
        <begin position="7"/>
        <end position="144"/>
    </location>
</feature>
<dbReference type="PRINTS" id="PR00364">
    <property type="entry name" value="DISEASERSIST"/>
</dbReference>
<evidence type="ECO:0000313" key="3">
    <source>
        <dbReference type="Proteomes" id="UP001218218"/>
    </source>
</evidence>
<dbReference type="Gene3D" id="3.40.50.300">
    <property type="entry name" value="P-loop containing nucleotide triphosphate hydrolases"/>
    <property type="match status" value="1"/>
</dbReference>
<feature type="non-terminal residue" evidence="2">
    <location>
        <position position="369"/>
    </location>
</feature>
<gene>
    <name evidence="2" type="ORF">DFH08DRAFT_716430</name>
</gene>
<evidence type="ECO:0000259" key="1">
    <source>
        <dbReference type="Pfam" id="PF20703"/>
    </source>
</evidence>
<comment type="caution">
    <text evidence="2">The sequence shown here is derived from an EMBL/GenBank/DDBJ whole genome shotgun (WGS) entry which is preliminary data.</text>
</comment>
<proteinExistence type="predicted"/>